<organism evidence="5 6">
    <name type="scientific">Halovibrio variabilis</name>
    <dbReference type="NCBI Taxonomy" id="31910"/>
    <lineage>
        <taxon>Bacteria</taxon>
        <taxon>Pseudomonadati</taxon>
        <taxon>Pseudomonadota</taxon>
        <taxon>Gammaproteobacteria</taxon>
        <taxon>Oceanospirillales</taxon>
        <taxon>Halomonadaceae</taxon>
        <taxon>Halovibrio</taxon>
    </lineage>
</organism>
<keyword evidence="1" id="KW-0805">Transcription regulation</keyword>
<evidence type="ECO:0000313" key="6">
    <source>
        <dbReference type="Proteomes" id="UP000321303"/>
    </source>
</evidence>
<comment type="caution">
    <text evidence="5">The sequence shown here is derived from an EMBL/GenBank/DDBJ whole genome shotgun (WGS) entry which is preliminary data.</text>
</comment>
<dbReference type="CDD" id="cd07377">
    <property type="entry name" value="WHTH_GntR"/>
    <property type="match status" value="1"/>
</dbReference>
<evidence type="ECO:0000259" key="4">
    <source>
        <dbReference type="PROSITE" id="PS50949"/>
    </source>
</evidence>
<keyword evidence="3" id="KW-0804">Transcription</keyword>
<dbReference type="PRINTS" id="PR00035">
    <property type="entry name" value="HTHGNTR"/>
</dbReference>
<evidence type="ECO:0000256" key="1">
    <source>
        <dbReference type="ARBA" id="ARBA00023015"/>
    </source>
</evidence>
<dbReference type="SUPFAM" id="SSF48008">
    <property type="entry name" value="GntR ligand-binding domain-like"/>
    <property type="match status" value="1"/>
</dbReference>
<dbReference type="GO" id="GO:0003700">
    <property type="term" value="F:DNA-binding transcription factor activity"/>
    <property type="evidence" value="ECO:0007669"/>
    <property type="project" value="InterPro"/>
</dbReference>
<dbReference type="SMART" id="SM00895">
    <property type="entry name" value="FCD"/>
    <property type="match status" value="1"/>
</dbReference>
<protein>
    <submittedName>
        <fullName evidence="5">Transcriptional regulator</fullName>
    </submittedName>
</protein>
<sequence length="244" mass="28138">MPGKTTKRSDEVIGHLKDWIVEQGLRPGDRLPQEKALLDQFHASKGTIREALKGLEAQGLIVTRTGPGGGAFVSDMPPDHMTSLLTNYFYFKDISIHDIYQMRIQLEPELAASVVGLLTDDDFRRLQTTMTIYHQPPETQDEEHRMRLAELSFHEVLVTLCPNPLLAFTCHFLLGLLKNLRLCHDIYDLPNPALWETGKRYQMELLEAFKREDKTEVRTIMREHMRRAESLMEAQETIILDRVL</sequence>
<dbReference type="Pfam" id="PF07729">
    <property type="entry name" value="FCD"/>
    <property type="match status" value="1"/>
</dbReference>
<dbReference type="InterPro" id="IPR000524">
    <property type="entry name" value="Tscrpt_reg_HTH_GntR"/>
</dbReference>
<reference evidence="5 6" key="1">
    <citation type="submission" date="2019-07" db="EMBL/GenBank/DDBJ databases">
        <title>Whole genome shotgun sequence of Halomonas variabilis NBRC 102410.</title>
        <authorList>
            <person name="Hosoyama A."/>
            <person name="Uohara A."/>
            <person name="Ohji S."/>
            <person name="Ichikawa N."/>
        </authorList>
    </citation>
    <scope>NUCLEOTIDE SEQUENCE [LARGE SCALE GENOMIC DNA]</scope>
    <source>
        <strain evidence="5 6">NBRC 102410</strain>
    </source>
</reference>
<keyword evidence="2" id="KW-0238">DNA-binding</keyword>
<proteinExistence type="predicted"/>
<dbReference type="OrthoDB" id="9028214at2"/>
<dbReference type="Gene3D" id="1.10.10.10">
    <property type="entry name" value="Winged helix-like DNA-binding domain superfamily/Winged helix DNA-binding domain"/>
    <property type="match status" value="1"/>
</dbReference>
<dbReference type="InterPro" id="IPR011711">
    <property type="entry name" value="GntR_C"/>
</dbReference>
<dbReference type="InterPro" id="IPR036390">
    <property type="entry name" value="WH_DNA-bd_sf"/>
</dbReference>
<feature type="domain" description="HTH gntR-type" evidence="4">
    <location>
        <begin position="6"/>
        <end position="76"/>
    </location>
</feature>
<accession>A0A511UNQ2</accession>
<dbReference type="RefSeq" id="WP_146873439.1">
    <property type="nucleotide sequence ID" value="NZ_BJXV01000004.1"/>
</dbReference>
<dbReference type="GO" id="GO:0003677">
    <property type="term" value="F:DNA binding"/>
    <property type="evidence" value="ECO:0007669"/>
    <property type="project" value="UniProtKB-KW"/>
</dbReference>
<dbReference type="SMART" id="SM00345">
    <property type="entry name" value="HTH_GNTR"/>
    <property type="match status" value="1"/>
</dbReference>
<evidence type="ECO:0000256" key="2">
    <source>
        <dbReference type="ARBA" id="ARBA00023125"/>
    </source>
</evidence>
<evidence type="ECO:0000313" key="5">
    <source>
        <dbReference type="EMBL" id="GEN27298.1"/>
    </source>
</evidence>
<gene>
    <name evidence="5" type="ORF">HVA01_09440</name>
</gene>
<dbReference type="EMBL" id="BJXV01000004">
    <property type="protein sequence ID" value="GEN27298.1"/>
    <property type="molecule type" value="Genomic_DNA"/>
</dbReference>
<evidence type="ECO:0000256" key="3">
    <source>
        <dbReference type="ARBA" id="ARBA00023163"/>
    </source>
</evidence>
<dbReference type="SUPFAM" id="SSF46785">
    <property type="entry name" value="Winged helix' DNA-binding domain"/>
    <property type="match status" value="1"/>
</dbReference>
<dbReference type="InterPro" id="IPR008920">
    <property type="entry name" value="TF_FadR/GntR_C"/>
</dbReference>
<dbReference type="AlphaFoldDB" id="A0A511UNQ2"/>
<dbReference type="PANTHER" id="PTHR43537:SF5">
    <property type="entry name" value="UXU OPERON TRANSCRIPTIONAL REGULATOR"/>
    <property type="match status" value="1"/>
</dbReference>
<dbReference type="PROSITE" id="PS50949">
    <property type="entry name" value="HTH_GNTR"/>
    <property type="match status" value="1"/>
</dbReference>
<dbReference type="Proteomes" id="UP000321303">
    <property type="component" value="Unassembled WGS sequence"/>
</dbReference>
<dbReference type="Pfam" id="PF00392">
    <property type="entry name" value="GntR"/>
    <property type="match status" value="1"/>
</dbReference>
<name>A0A511UNQ2_9GAMM</name>
<dbReference type="Gene3D" id="1.20.120.530">
    <property type="entry name" value="GntR ligand-binding domain-like"/>
    <property type="match status" value="1"/>
</dbReference>
<keyword evidence="6" id="KW-1185">Reference proteome</keyword>
<dbReference type="PANTHER" id="PTHR43537">
    <property type="entry name" value="TRANSCRIPTIONAL REGULATOR, GNTR FAMILY"/>
    <property type="match status" value="1"/>
</dbReference>
<dbReference type="InterPro" id="IPR036388">
    <property type="entry name" value="WH-like_DNA-bd_sf"/>
</dbReference>